<proteinExistence type="predicted"/>
<accession>A0A2A9DWY8</accession>
<keyword evidence="3" id="KW-1185">Reference proteome</keyword>
<dbReference type="EMBL" id="PDJE01000001">
    <property type="protein sequence ID" value="PFG30419.1"/>
    <property type="molecule type" value="Genomic_DNA"/>
</dbReference>
<dbReference type="Proteomes" id="UP000221369">
    <property type="component" value="Unassembled WGS sequence"/>
</dbReference>
<keyword evidence="1" id="KW-0812">Transmembrane</keyword>
<evidence type="ECO:0000256" key="1">
    <source>
        <dbReference type="SAM" id="Phobius"/>
    </source>
</evidence>
<dbReference type="RefSeq" id="WP_098406882.1">
    <property type="nucleotide sequence ID" value="NZ_PDJE01000001.1"/>
</dbReference>
<feature type="transmembrane region" description="Helical" evidence="1">
    <location>
        <begin position="12"/>
        <end position="29"/>
    </location>
</feature>
<keyword evidence="1" id="KW-0472">Membrane</keyword>
<protein>
    <submittedName>
        <fullName evidence="2">Uncharacterized protein</fullName>
    </submittedName>
</protein>
<reference evidence="2 3" key="1">
    <citation type="submission" date="2017-10" db="EMBL/GenBank/DDBJ databases">
        <title>Sequencing the genomes of 1000 actinobacteria strains.</title>
        <authorList>
            <person name="Klenk H.-P."/>
        </authorList>
    </citation>
    <scope>NUCLEOTIDE SEQUENCE [LARGE SCALE GENOMIC DNA]</scope>
    <source>
        <strain evidence="2 3">DSM 21798</strain>
    </source>
</reference>
<sequence length="197" mass="19650">MGQRGIRALRGTIAAAVSTFIAATSHGLADGHPPSFFAVSVAVTASVFVCIALAGKTLSRSRLALAVALSQLAYHGMFAFAPSGGTVDSRGIGAHAQHLAGPIELTAGGVAHVHGTGMWLAHVAAAIVTTIALAKGEQVVRGLLATLRLAVAALCEAPAPVMIPPVASMIPDAVASRRASAVVPSCSERGPPALALA</sequence>
<evidence type="ECO:0000313" key="2">
    <source>
        <dbReference type="EMBL" id="PFG30419.1"/>
    </source>
</evidence>
<dbReference type="AlphaFoldDB" id="A0A2A9DWY8"/>
<name>A0A2A9DWY8_9MICO</name>
<evidence type="ECO:0000313" key="3">
    <source>
        <dbReference type="Proteomes" id="UP000221369"/>
    </source>
</evidence>
<organism evidence="2 3">
    <name type="scientific">Paramicrobacterium agarici</name>
    <dbReference type="NCBI Taxonomy" id="630514"/>
    <lineage>
        <taxon>Bacteria</taxon>
        <taxon>Bacillati</taxon>
        <taxon>Actinomycetota</taxon>
        <taxon>Actinomycetes</taxon>
        <taxon>Micrococcales</taxon>
        <taxon>Microbacteriaceae</taxon>
        <taxon>Paramicrobacterium</taxon>
    </lineage>
</organism>
<feature type="transmembrane region" description="Helical" evidence="1">
    <location>
        <begin position="35"/>
        <end position="54"/>
    </location>
</feature>
<keyword evidence="1" id="KW-1133">Transmembrane helix</keyword>
<comment type="caution">
    <text evidence="2">The sequence shown here is derived from an EMBL/GenBank/DDBJ whole genome shotgun (WGS) entry which is preliminary data.</text>
</comment>
<gene>
    <name evidence="2" type="ORF">ATJ78_1348</name>
</gene>